<organism evidence="1 2">
    <name type="scientific">Nocardia huaxiensis</name>
    <dbReference type="NCBI Taxonomy" id="2755382"/>
    <lineage>
        <taxon>Bacteria</taxon>
        <taxon>Bacillati</taxon>
        <taxon>Actinomycetota</taxon>
        <taxon>Actinomycetes</taxon>
        <taxon>Mycobacteriales</taxon>
        <taxon>Nocardiaceae</taxon>
        <taxon>Nocardia</taxon>
    </lineage>
</organism>
<dbReference type="KEGG" id="nhu:H0264_23630"/>
<keyword evidence="2" id="KW-1185">Reference proteome</keyword>
<gene>
    <name evidence="1" type="ORF">H0264_23630</name>
</gene>
<dbReference type="EMBL" id="CP059399">
    <property type="protein sequence ID" value="QLY28362.1"/>
    <property type="molecule type" value="Genomic_DNA"/>
</dbReference>
<dbReference type="Proteomes" id="UP000515512">
    <property type="component" value="Chromosome"/>
</dbReference>
<dbReference type="RefSeq" id="WP_181579570.1">
    <property type="nucleotide sequence ID" value="NZ_CP059399.1"/>
</dbReference>
<evidence type="ECO:0000313" key="1">
    <source>
        <dbReference type="EMBL" id="QLY28362.1"/>
    </source>
</evidence>
<evidence type="ECO:0000313" key="2">
    <source>
        <dbReference type="Proteomes" id="UP000515512"/>
    </source>
</evidence>
<reference evidence="1 2" key="1">
    <citation type="submission" date="2020-07" db="EMBL/GenBank/DDBJ databases">
        <authorList>
            <person name="Zhuang K."/>
            <person name="Ran Y."/>
        </authorList>
    </citation>
    <scope>NUCLEOTIDE SEQUENCE [LARGE SCALE GENOMIC DNA]</scope>
    <source>
        <strain evidence="1 2">WCH-YHL-001</strain>
    </source>
</reference>
<protein>
    <submittedName>
        <fullName evidence="1">Uncharacterized protein</fullName>
    </submittedName>
</protein>
<sequence length="101" mass="11143">MPCDDPDLVEVQVIADVLETVEARLRERELCGWRLTVPRSRVYAAVLHAVIVSARASHRIPATLDRADILDAIFDGIEPTWSGSGARPVEDVIRSSTVHVN</sequence>
<dbReference type="AlphaFoldDB" id="A0A7D6V8P0"/>
<accession>A0A7D6V8P0</accession>
<proteinExistence type="predicted"/>
<name>A0A7D6V8P0_9NOCA</name>